<gene>
    <name evidence="7" type="ORF">TOPH_09001</name>
</gene>
<evidence type="ECO:0000313" key="8">
    <source>
        <dbReference type="Proteomes" id="UP000036947"/>
    </source>
</evidence>
<dbReference type="Proteomes" id="UP000036947">
    <property type="component" value="Unassembled WGS sequence"/>
</dbReference>
<evidence type="ECO:0000256" key="6">
    <source>
        <dbReference type="SAM" id="Phobius"/>
    </source>
</evidence>
<comment type="subcellular location">
    <subcellularLocation>
        <location evidence="1">Membrane</location>
        <topology evidence="1">Single-pass membrane protein</topology>
    </subcellularLocation>
</comment>
<dbReference type="STRING" id="1163406.A0A0L0MX38"/>
<organism evidence="7 8">
    <name type="scientific">Tolypocladium ophioglossoides (strain CBS 100239)</name>
    <name type="common">Snaketongue truffleclub</name>
    <name type="synonym">Elaphocordyceps ophioglossoides</name>
    <dbReference type="NCBI Taxonomy" id="1163406"/>
    <lineage>
        <taxon>Eukaryota</taxon>
        <taxon>Fungi</taxon>
        <taxon>Dikarya</taxon>
        <taxon>Ascomycota</taxon>
        <taxon>Pezizomycotina</taxon>
        <taxon>Sordariomycetes</taxon>
        <taxon>Hypocreomycetidae</taxon>
        <taxon>Hypocreales</taxon>
        <taxon>Ophiocordycipitaceae</taxon>
        <taxon>Tolypocladium</taxon>
    </lineage>
</organism>
<dbReference type="PANTHER" id="PTHR15549:SF6">
    <property type="entry name" value="MID2 DOMAIN-CONTAINING PROTEIN"/>
    <property type="match status" value="1"/>
</dbReference>
<keyword evidence="4 6" id="KW-0472">Membrane</keyword>
<keyword evidence="8" id="KW-1185">Reference proteome</keyword>
<dbReference type="PANTHER" id="PTHR15549">
    <property type="entry name" value="PAIRED IMMUNOGLOBULIN-LIKE TYPE 2 RECEPTOR"/>
    <property type="match status" value="1"/>
</dbReference>
<accession>A0A0L0MX38</accession>
<evidence type="ECO:0000256" key="4">
    <source>
        <dbReference type="ARBA" id="ARBA00023136"/>
    </source>
</evidence>
<evidence type="ECO:0000256" key="1">
    <source>
        <dbReference type="ARBA" id="ARBA00004167"/>
    </source>
</evidence>
<protein>
    <submittedName>
        <fullName evidence="7">Uncharacterized protein</fullName>
    </submittedName>
</protein>
<sequence length="413" mass="43660">MAASRTAAAPTTTTRVRQLVGPLTTVYRPSLQCSDCTFSGTGSFPPNDGPNTAYTEDCYMFHAESACPSQEPPKCFPHVSEYSDIANPGWFYSPGLHCPEGWRTAATFTSGQGGGSMLFSGVMMDSLLPEETVAICCPSGHTYHPADQTFLDGGCTAEWTTKGAIYQSCFNKTKLVSVTKTDLGELINYTYEQHGPQTIALLYESIVAWAPTVQLNYRPQDINPSPASSTSPSSAITDPTSGVRQTSAATEASNSGNGSPNSLSRGAIAGIVVGAVGVLIGMGIILALWRWRRKRSNKNAGGEKQRPLPDGDGGGYTKPELAATSFNPNRGGHHNPEPEAPARFELDGANDGRVHELYGNETCLPHELPAPSGHVAPTTRDSRQGKPTIARPAVGRTATPKGNASREAATGDA</sequence>
<feature type="transmembrane region" description="Helical" evidence="6">
    <location>
        <begin position="267"/>
        <end position="289"/>
    </location>
</feature>
<keyword evidence="3 6" id="KW-1133">Transmembrane helix</keyword>
<dbReference type="CDD" id="cd12087">
    <property type="entry name" value="TM_EGFR-like"/>
    <property type="match status" value="1"/>
</dbReference>
<feature type="compositionally biased region" description="Low complexity" evidence="5">
    <location>
        <begin position="224"/>
        <end position="241"/>
    </location>
</feature>
<proteinExistence type="predicted"/>
<dbReference type="InterPro" id="IPR051694">
    <property type="entry name" value="Immunoregulatory_rcpt-like"/>
</dbReference>
<dbReference type="AlphaFoldDB" id="A0A0L0MX38"/>
<keyword evidence="2 6" id="KW-0812">Transmembrane</keyword>
<evidence type="ECO:0000313" key="7">
    <source>
        <dbReference type="EMBL" id="KND86374.1"/>
    </source>
</evidence>
<evidence type="ECO:0000256" key="2">
    <source>
        <dbReference type="ARBA" id="ARBA00022692"/>
    </source>
</evidence>
<dbReference type="GO" id="GO:0071944">
    <property type="term" value="C:cell periphery"/>
    <property type="evidence" value="ECO:0007669"/>
    <property type="project" value="UniProtKB-ARBA"/>
</dbReference>
<feature type="compositionally biased region" description="Polar residues" evidence="5">
    <location>
        <begin position="242"/>
        <end position="252"/>
    </location>
</feature>
<dbReference type="EMBL" id="LFRF01000060">
    <property type="protein sequence ID" value="KND86374.1"/>
    <property type="molecule type" value="Genomic_DNA"/>
</dbReference>
<feature type="region of interest" description="Disordered" evidence="5">
    <location>
        <begin position="363"/>
        <end position="413"/>
    </location>
</feature>
<evidence type="ECO:0000256" key="5">
    <source>
        <dbReference type="SAM" id="MobiDB-lite"/>
    </source>
</evidence>
<dbReference type="OrthoDB" id="5429716at2759"/>
<name>A0A0L0MX38_TOLOC</name>
<feature type="compositionally biased region" description="Low complexity" evidence="5">
    <location>
        <begin position="253"/>
        <end position="264"/>
    </location>
</feature>
<feature type="region of interest" description="Disordered" evidence="5">
    <location>
        <begin position="297"/>
        <end position="345"/>
    </location>
</feature>
<feature type="region of interest" description="Disordered" evidence="5">
    <location>
        <begin position="220"/>
        <end position="264"/>
    </location>
</feature>
<evidence type="ECO:0000256" key="3">
    <source>
        <dbReference type="ARBA" id="ARBA00022989"/>
    </source>
</evidence>
<dbReference type="GO" id="GO:0016020">
    <property type="term" value="C:membrane"/>
    <property type="evidence" value="ECO:0007669"/>
    <property type="project" value="UniProtKB-SubCell"/>
</dbReference>
<reference evidence="7 8" key="1">
    <citation type="journal article" date="2015" name="BMC Genomics">
        <title>The genome of the truffle-parasite Tolypocladium ophioglossoides and the evolution of antifungal peptaibiotics.</title>
        <authorList>
            <person name="Quandt C.A."/>
            <person name="Bushley K.E."/>
            <person name="Spatafora J.W."/>
        </authorList>
    </citation>
    <scope>NUCLEOTIDE SEQUENCE [LARGE SCALE GENOMIC DNA]</scope>
    <source>
        <strain evidence="7 8">CBS 100239</strain>
    </source>
</reference>
<comment type="caution">
    <text evidence="7">The sequence shown here is derived from an EMBL/GenBank/DDBJ whole genome shotgun (WGS) entry which is preliminary data.</text>
</comment>
<feature type="compositionally biased region" description="Basic and acidic residues" evidence="5">
    <location>
        <begin position="334"/>
        <end position="345"/>
    </location>
</feature>